<dbReference type="InterPro" id="IPR007848">
    <property type="entry name" value="Small_mtfrase_dom"/>
</dbReference>
<feature type="domain" description="Methyltransferase small" evidence="7">
    <location>
        <begin position="39"/>
        <end position="133"/>
    </location>
</feature>
<dbReference type="PANTHER" id="PTHR47739:SF1">
    <property type="entry name" value="TRNA1(VAL) (ADENINE(37)-N6)-METHYLTRANSFERASE"/>
    <property type="match status" value="1"/>
</dbReference>
<dbReference type="InterPro" id="IPR029063">
    <property type="entry name" value="SAM-dependent_MTases_sf"/>
</dbReference>
<comment type="similarity">
    <text evidence="6">Belongs to the methyltransferase superfamily. tRNA (adenine-N(6)-)-methyltransferase family.</text>
</comment>
<keyword evidence="9" id="KW-1185">Reference proteome</keyword>
<evidence type="ECO:0000256" key="5">
    <source>
        <dbReference type="ARBA" id="ARBA00022694"/>
    </source>
</evidence>
<name>A0ABS2HKR8_9VIBR</name>
<comment type="catalytic activity">
    <reaction evidence="6">
        <text>adenosine(37) in tRNA1(Val) + S-adenosyl-L-methionine = N(6)-methyladenosine(37) in tRNA1(Val) + S-adenosyl-L-homocysteine + H(+)</text>
        <dbReference type="Rhea" id="RHEA:43160"/>
        <dbReference type="Rhea" id="RHEA-COMP:10369"/>
        <dbReference type="Rhea" id="RHEA-COMP:10370"/>
        <dbReference type="ChEBI" id="CHEBI:15378"/>
        <dbReference type="ChEBI" id="CHEBI:57856"/>
        <dbReference type="ChEBI" id="CHEBI:59789"/>
        <dbReference type="ChEBI" id="CHEBI:74411"/>
        <dbReference type="ChEBI" id="CHEBI:74449"/>
        <dbReference type="EC" id="2.1.1.223"/>
    </reaction>
</comment>
<dbReference type="PANTHER" id="PTHR47739">
    <property type="entry name" value="TRNA1(VAL) (ADENINE(37)-N6)-METHYLTRANSFERASE"/>
    <property type="match status" value="1"/>
</dbReference>
<evidence type="ECO:0000313" key="8">
    <source>
        <dbReference type="EMBL" id="MBM7038088.1"/>
    </source>
</evidence>
<evidence type="ECO:0000313" key="9">
    <source>
        <dbReference type="Proteomes" id="UP000809621"/>
    </source>
</evidence>
<keyword evidence="1 6" id="KW-0963">Cytoplasm</keyword>
<dbReference type="InterPro" id="IPR002052">
    <property type="entry name" value="DNA_methylase_N6_adenine_CS"/>
</dbReference>
<keyword evidence="2 6" id="KW-0489">Methyltransferase</keyword>
<comment type="subcellular location">
    <subcellularLocation>
        <location evidence="6">Cytoplasm</location>
    </subcellularLocation>
</comment>
<evidence type="ECO:0000256" key="2">
    <source>
        <dbReference type="ARBA" id="ARBA00022603"/>
    </source>
</evidence>
<accession>A0ABS2HKR8</accession>
<dbReference type="Proteomes" id="UP000809621">
    <property type="component" value="Unassembled WGS sequence"/>
</dbReference>
<dbReference type="RefSeq" id="WP_205159572.1">
    <property type="nucleotide sequence ID" value="NZ_JAFEUM010000008.1"/>
</dbReference>
<dbReference type="EMBL" id="JAFEUM010000008">
    <property type="protein sequence ID" value="MBM7038088.1"/>
    <property type="molecule type" value="Genomic_DNA"/>
</dbReference>
<dbReference type="Gene3D" id="3.40.50.150">
    <property type="entry name" value="Vaccinia Virus protein VP39"/>
    <property type="match status" value="1"/>
</dbReference>
<evidence type="ECO:0000256" key="4">
    <source>
        <dbReference type="ARBA" id="ARBA00022691"/>
    </source>
</evidence>
<dbReference type="Pfam" id="PF05175">
    <property type="entry name" value="MTS"/>
    <property type="match status" value="1"/>
</dbReference>
<keyword evidence="4 6" id="KW-0949">S-adenosyl-L-methionine</keyword>
<protein>
    <recommendedName>
        <fullName evidence="6">tRNA1(Val) (adenine(37)-N6)-methyltransferase</fullName>
        <ecNumber evidence="6">2.1.1.223</ecNumber>
    </recommendedName>
    <alternativeName>
        <fullName evidence="6">tRNA m6A37 methyltransferase</fullName>
    </alternativeName>
</protein>
<dbReference type="SUPFAM" id="SSF53335">
    <property type="entry name" value="S-adenosyl-L-methionine-dependent methyltransferases"/>
    <property type="match status" value="1"/>
</dbReference>
<organism evidence="8 9">
    <name type="scientific">Vibrio ulleungensis</name>
    <dbReference type="NCBI Taxonomy" id="2807619"/>
    <lineage>
        <taxon>Bacteria</taxon>
        <taxon>Pseudomonadati</taxon>
        <taxon>Pseudomonadota</taxon>
        <taxon>Gammaproteobacteria</taxon>
        <taxon>Vibrionales</taxon>
        <taxon>Vibrionaceae</taxon>
        <taxon>Vibrio</taxon>
    </lineage>
</organism>
<comment type="function">
    <text evidence="6">Specifically methylates the adenine in position 37 of tRNA(1)(Val) (anticodon cmo5UAC).</text>
</comment>
<proteinExistence type="inferred from homology"/>
<evidence type="ECO:0000256" key="1">
    <source>
        <dbReference type="ARBA" id="ARBA00022490"/>
    </source>
</evidence>
<dbReference type="InterPro" id="IPR022882">
    <property type="entry name" value="tRNA_adenine-N6_MeTrfase"/>
</dbReference>
<dbReference type="InterPro" id="IPR050210">
    <property type="entry name" value="tRNA_Adenine-N(6)_MTase"/>
</dbReference>
<keyword evidence="5 6" id="KW-0819">tRNA processing</keyword>
<gene>
    <name evidence="8" type="ORF">JQC93_16980</name>
</gene>
<dbReference type="PROSITE" id="PS00092">
    <property type="entry name" value="N6_MTASE"/>
    <property type="match status" value="1"/>
</dbReference>
<dbReference type="EC" id="2.1.1.223" evidence="6"/>
<dbReference type="HAMAP" id="MF_01872">
    <property type="entry name" value="tRNA_methyltr_YfiC"/>
    <property type="match status" value="1"/>
</dbReference>
<sequence length="242" mass="26255">MSRAPFRFKQFAISAHDAGMAVSTDGVLLGAWNSLSGVESVLDIGTGTGLLALMTAQRIPHASIVAIDVEPSAIQAATHNIEISPWAQRIELYQQDVTALTLPALSLPNAGVDCIICNPPYFDAGESSKNAARASARHTVSLSHTRLAQACQRLLNERGHASFILPHSEGLRFIDNLKDTGLSLSRITHVKTTPTKPISRLLIECTKQAAQTIESQLIIQENGHYTDAFIDLTRAFYLKMPN</sequence>
<evidence type="ECO:0000256" key="6">
    <source>
        <dbReference type="HAMAP-Rule" id="MF_01872"/>
    </source>
</evidence>
<keyword evidence="3 6" id="KW-0808">Transferase</keyword>
<evidence type="ECO:0000259" key="7">
    <source>
        <dbReference type="Pfam" id="PF05175"/>
    </source>
</evidence>
<comment type="caution">
    <text evidence="8">The sequence shown here is derived from an EMBL/GenBank/DDBJ whole genome shotgun (WGS) entry which is preliminary data.</text>
</comment>
<evidence type="ECO:0000256" key="3">
    <source>
        <dbReference type="ARBA" id="ARBA00022679"/>
    </source>
</evidence>
<dbReference type="CDD" id="cd02440">
    <property type="entry name" value="AdoMet_MTases"/>
    <property type="match status" value="1"/>
</dbReference>
<reference evidence="8 9" key="1">
    <citation type="submission" date="2021-02" db="EMBL/GenBank/DDBJ databases">
        <authorList>
            <person name="Park J.-S."/>
        </authorList>
    </citation>
    <scope>NUCLEOTIDE SEQUENCE [LARGE SCALE GENOMIC DNA]</scope>
    <source>
        <strain evidence="8 9">188UL20-2</strain>
    </source>
</reference>